<dbReference type="SUPFAM" id="SSF56436">
    <property type="entry name" value="C-type lectin-like"/>
    <property type="match status" value="1"/>
</dbReference>
<dbReference type="PANTHER" id="PTHR23150:SF19">
    <property type="entry name" value="FORMYLGLYCINE-GENERATING ENZYME"/>
    <property type="match status" value="1"/>
</dbReference>
<dbReference type="InterPro" id="IPR042095">
    <property type="entry name" value="SUMF_sf"/>
</dbReference>
<reference evidence="2 3" key="1">
    <citation type="submission" date="2020-02" db="EMBL/GenBank/DDBJ databases">
        <title>Genomic and physiological characterization of two novel Nitrospinaceae genera.</title>
        <authorList>
            <person name="Mueller A.J."/>
            <person name="Jung M.-Y."/>
            <person name="Strachan C.R."/>
            <person name="Herbold C.W."/>
            <person name="Kirkegaard R.H."/>
            <person name="Daims H."/>
        </authorList>
    </citation>
    <scope>NUCLEOTIDE SEQUENCE [LARGE SCALE GENOMIC DNA]</scope>
    <source>
        <strain evidence="2">EB</strain>
    </source>
</reference>
<dbReference type="KEGG" id="nli:G3M70_03725"/>
<proteinExistence type="predicted"/>
<dbReference type="Proteomes" id="UP000594688">
    <property type="component" value="Chromosome"/>
</dbReference>
<dbReference type="Gene3D" id="3.90.1580.10">
    <property type="entry name" value="paralog of FGE (formylglycine-generating enzyme)"/>
    <property type="match status" value="1"/>
</dbReference>
<evidence type="ECO:0000259" key="1">
    <source>
        <dbReference type="Pfam" id="PF03781"/>
    </source>
</evidence>
<dbReference type="Pfam" id="PF03781">
    <property type="entry name" value="FGE-sulfatase"/>
    <property type="match status" value="1"/>
</dbReference>
<dbReference type="InterPro" id="IPR016187">
    <property type="entry name" value="CTDL_fold"/>
</dbReference>
<dbReference type="InterPro" id="IPR005532">
    <property type="entry name" value="SUMF_dom"/>
</dbReference>
<dbReference type="InterPro" id="IPR051043">
    <property type="entry name" value="Sulfatase_Mod_Factor_Kinase"/>
</dbReference>
<protein>
    <submittedName>
        <fullName evidence="2">Formylglycine-generating enzyme family protein</fullName>
    </submittedName>
</protein>
<evidence type="ECO:0000313" key="3">
    <source>
        <dbReference type="Proteomes" id="UP000594688"/>
    </source>
</evidence>
<accession>A0A7T0BZ99</accession>
<dbReference type="AlphaFoldDB" id="A0A7T0BZ99"/>
<organism evidence="2 3">
    <name type="scientific">Candidatus Nitronauta litoralis</name>
    <dbReference type="NCBI Taxonomy" id="2705533"/>
    <lineage>
        <taxon>Bacteria</taxon>
        <taxon>Pseudomonadati</taxon>
        <taxon>Nitrospinota/Tectimicrobiota group</taxon>
        <taxon>Nitrospinota</taxon>
        <taxon>Nitrospinia</taxon>
        <taxon>Nitrospinales</taxon>
        <taxon>Nitrospinaceae</taxon>
        <taxon>Candidatus Nitronauta</taxon>
    </lineage>
</organism>
<name>A0A7T0BZ99_9BACT</name>
<gene>
    <name evidence="2" type="ORF">G3M70_03725</name>
</gene>
<feature type="domain" description="Sulfatase-modifying factor enzyme-like" evidence="1">
    <location>
        <begin position="1"/>
        <end position="204"/>
    </location>
</feature>
<dbReference type="GO" id="GO:0120147">
    <property type="term" value="F:formylglycine-generating oxidase activity"/>
    <property type="evidence" value="ECO:0007669"/>
    <property type="project" value="TreeGrafter"/>
</dbReference>
<dbReference type="EMBL" id="CP048685">
    <property type="protein sequence ID" value="QPJ63699.1"/>
    <property type="molecule type" value="Genomic_DNA"/>
</dbReference>
<evidence type="ECO:0000313" key="2">
    <source>
        <dbReference type="EMBL" id="QPJ63699.1"/>
    </source>
</evidence>
<dbReference type="PANTHER" id="PTHR23150">
    <property type="entry name" value="SULFATASE MODIFYING FACTOR 1, 2"/>
    <property type="match status" value="1"/>
</dbReference>
<sequence>MVYLPGGEFIMGLEGDSNKTPHQVFLSPFFIDINEVTQADYEHLFGKNPSGFKGADRPVDRVTWFEAWAYCKKIGKRLPTEAEWEYAARGGTTTLYFWGEEFDFEMTWNQINSGEETHPVKQKPANPFGLHDTQGNVWEWVSDWYGKYYYEESPRENPEGPVAGEEKVIRGGSWYSEGKHQTSATRYWAEPSTRNSNFGFRCVKDIT</sequence>